<keyword evidence="1" id="KW-0472">Membrane</keyword>
<dbReference type="Proteomes" id="UP000183047">
    <property type="component" value="Unassembled WGS sequence"/>
</dbReference>
<evidence type="ECO:0000313" key="2">
    <source>
        <dbReference type="EMBL" id="SCY21127.1"/>
    </source>
</evidence>
<keyword evidence="3" id="KW-1185">Reference proteome</keyword>
<keyword evidence="1" id="KW-0812">Transmembrane</keyword>
<keyword evidence="1" id="KW-1133">Transmembrane helix</keyword>
<feature type="transmembrane region" description="Helical" evidence="1">
    <location>
        <begin position="190"/>
        <end position="205"/>
    </location>
</feature>
<proteinExistence type="predicted"/>
<accession>A0A1G5E2L3</accession>
<dbReference type="OrthoDB" id="6631338at2"/>
<protein>
    <recommendedName>
        <fullName evidence="4">Dolichyl-phosphate-mannose-protein mannosyltransferase</fullName>
    </recommendedName>
</protein>
<feature type="transmembrane region" description="Helical" evidence="1">
    <location>
        <begin position="298"/>
        <end position="316"/>
    </location>
</feature>
<evidence type="ECO:0000313" key="3">
    <source>
        <dbReference type="Proteomes" id="UP000183047"/>
    </source>
</evidence>
<dbReference type="RefSeq" id="WP_074462353.1">
    <property type="nucleotide sequence ID" value="NZ_FMUR01000010.1"/>
</dbReference>
<feature type="transmembrane region" description="Helical" evidence="1">
    <location>
        <begin position="369"/>
        <end position="387"/>
    </location>
</feature>
<feature type="transmembrane region" description="Helical" evidence="1">
    <location>
        <begin position="81"/>
        <end position="109"/>
    </location>
</feature>
<gene>
    <name evidence="2" type="ORF">SAMN02910451_01746</name>
</gene>
<evidence type="ECO:0000256" key="1">
    <source>
        <dbReference type="SAM" id="Phobius"/>
    </source>
</evidence>
<sequence length="490" mass="56676">MKNKRENITRIAYFAFIFIILMVFYSIYYPMVLCSPDDWRYINYWRDNALVYIGRGWNPARVLPEMLMPLMANMGFSFGRLYGISFLKSVSIGLSLGVVIFICLYIYFFSRMIRRRFALDIFQELFIATVFLLIHFWMFRSNTFRNTFLIYGGDPNTYYYYVIPFLLNCTVCFIWNTCDSSADISKWPEFVRGIWIIAIYLAVFSNMFNSIVIAVYASLRLLIYIFQSLKRKNNCLIYKNVKYECAVLVMWIYSLVAELNGGRAHSLIGAGKKGESYISRVVQTFLCSMNLFKKFNKYFLLFSFLLVAYSVLAIIIHKGKTTDVKCGNAVNWPGIYIFVLVFLGLVYLYQLLLGGFVGSLYIERTMVSNTYLISIVLIDIFALIYIVVNNKNIMVFAPIVTMIMVSMIGTPEPVFSGGYNDSQAYEKLYENYLGAVIDADNKGEAEVVLVAPDWNPISEENIDYYELLAKYMSSTLYKYGMTGKLIKISF</sequence>
<dbReference type="EMBL" id="FMUR01000010">
    <property type="protein sequence ID" value="SCY21127.1"/>
    <property type="molecule type" value="Genomic_DNA"/>
</dbReference>
<feature type="transmembrane region" description="Helical" evidence="1">
    <location>
        <begin position="393"/>
        <end position="410"/>
    </location>
</feature>
<feature type="transmembrane region" description="Helical" evidence="1">
    <location>
        <begin position="121"/>
        <end position="138"/>
    </location>
</feature>
<organism evidence="2 3">
    <name type="scientific">Butyrivibrio hungatei</name>
    <dbReference type="NCBI Taxonomy" id="185008"/>
    <lineage>
        <taxon>Bacteria</taxon>
        <taxon>Bacillati</taxon>
        <taxon>Bacillota</taxon>
        <taxon>Clostridia</taxon>
        <taxon>Lachnospirales</taxon>
        <taxon>Lachnospiraceae</taxon>
        <taxon>Butyrivibrio</taxon>
    </lineage>
</organism>
<dbReference type="AlphaFoldDB" id="A0A1G5E2L3"/>
<evidence type="ECO:0008006" key="4">
    <source>
        <dbReference type="Google" id="ProtNLM"/>
    </source>
</evidence>
<feature type="transmembrane region" description="Helical" evidence="1">
    <location>
        <begin position="12"/>
        <end position="31"/>
    </location>
</feature>
<feature type="transmembrane region" description="Helical" evidence="1">
    <location>
        <begin position="336"/>
        <end position="362"/>
    </location>
</feature>
<reference evidence="3" key="1">
    <citation type="submission" date="2016-10" db="EMBL/GenBank/DDBJ databases">
        <authorList>
            <person name="Varghese N."/>
            <person name="Submissions S."/>
        </authorList>
    </citation>
    <scope>NUCLEOTIDE SEQUENCE [LARGE SCALE GENOMIC DNA]</scope>
    <source>
        <strain evidence="3">XBD2006</strain>
    </source>
</reference>
<feature type="transmembrane region" description="Helical" evidence="1">
    <location>
        <begin position="158"/>
        <end position="178"/>
    </location>
</feature>
<name>A0A1G5E2L3_9FIRM</name>